<evidence type="ECO:0000256" key="2">
    <source>
        <dbReference type="ARBA" id="ARBA00009141"/>
    </source>
</evidence>
<keyword evidence="4" id="KW-0732">Signal</keyword>
<evidence type="ECO:0000259" key="11">
    <source>
        <dbReference type="Pfam" id="PF16586"/>
    </source>
</evidence>
<dbReference type="InterPro" id="IPR008979">
    <property type="entry name" value="Galactose-bd-like_sf"/>
</dbReference>
<dbReference type="PANTHER" id="PTHR13460">
    <property type="match status" value="1"/>
</dbReference>
<dbReference type="EMBL" id="QLMC01000004">
    <property type="protein sequence ID" value="RAJ96078.1"/>
    <property type="molecule type" value="Genomic_DNA"/>
</dbReference>
<dbReference type="InterPro" id="IPR026444">
    <property type="entry name" value="Secre_tail"/>
</dbReference>
<sequence>MEQLSPKRRSYKLFAYYLILLTLLQFSTNAQNLTGFTLLNSRTNTEMGALQNGSIINLSVTGNLLNVRANVNSSAVTQVVFDLDGNADFRTEKEPPFTLAGDKEGDPHDWSPSLGVHTLKATPYNAEGEAGTPLVVTFTVVASTSTGDDKPDADGLTGFTLIDASTSTDLLQLKNGEVIDLTKTGTLLNVRANTNSSRISKVVFALDDNDNFRTETVAPYTLAGDTDQGHYDWTPSLGSHTLKATPYGPAGEVGTPLIVSFTVIASTPDNNALTGFTLISASTNTDLGPLQNGTQIDLRLTGEMLNVRANTNSSTISKVVFALDGNENFRTETVAPYTLAGDADQGHYDWTPSLGPHTLKATPYNASGEAGTPLTVTFTVISSDSPQEEPGDNHTPANVVVQGELRKWHKITLAIEGPESSETAAENPFLNYRLNVTFTKGAKRYVVPGYFAADGNASQTSASSGNIWKVHFSPDETGVWNYTISMRKGTNIAVSDDANAGNAVELVDGKSGRFTVQATNKTGTDLRAKGRLKYVGERYMQFAETGEYFIKGGVDSPENFLSYADFDNTTNIGNRRKTWGPHVKDWKEGDPNWQGGKGKGIIGAVNYLASQQMNVFSFITMGVNGDDRNVYPYVSPNDFSRFDCSKLDQWETVFEHGEKLGMYLHFKTQERENCTLLDGGNVGTQRKLYYRELIARFGHHLALNWNMGEENIQTTQQRRDMAQYFYEHDPYKNHIVIHTNVKQQGEVYTPLLGDKADYTGVSIQTDWNNVYKETLEWVEKSTKAGKKWIVANDEQNSVGVACDADYRGNRGIIPDNQDQIRKECLWGNLMAGGAGIEYYFGGHTGETDLAAEDYRSRAKMYRFTRYAMDFFRSYVPLKDVVPMDNSNRGWVLGQEGKLYVLYLKDGGTAHINTGGGTYTVQWYDPRNGGSLQDGTVRTISGKGSRSIGFPPNSFLLQDWVVLIKSAAYESDEPEQPATSVYRINAGGEAYTTSDGKVFSADSYVNGGDVYSSFVGEDIKNTVDDDLYKKERYGNFSYNLPVANGTYQVILHFAEVYTRGAGQRKFNVDIEGERKLTEFDVFTKAGGDFSAIRETFTTTVRDGMLNINFSRGSANNAKVSAIEVVGVGATTARLSSGISAETAGLQITSYPNPFNESFTIRVKGRGEGPLPVVIYDTYGRVVQQLADIQTEQVIHLGKGYVPGLYILQVGEGVGAKQYKLMKHQ</sequence>
<dbReference type="NCBIfam" id="TIGR04183">
    <property type="entry name" value="Por_Secre_tail"/>
    <property type="match status" value="1"/>
</dbReference>
<dbReference type="InterPro" id="IPR039155">
    <property type="entry name" value="MLEC"/>
</dbReference>
<dbReference type="Gene3D" id="2.60.40.10">
    <property type="entry name" value="Immunoglobulins"/>
    <property type="match status" value="4"/>
</dbReference>
<organism evidence="12 13">
    <name type="scientific">Larkinella arboricola</name>
    <dbReference type="NCBI Taxonomy" id="643671"/>
    <lineage>
        <taxon>Bacteria</taxon>
        <taxon>Pseudomonadati</taxon>
        <taxon>Bacteroidota</taxon>
        <taxon>Cytophagia</taxon>
        <taxon>Cytophagales</taxon>
        <taxon>Spirosomataceae</taxon>
        <taxon>Larkinella</taxon>
    </lineage>
</organism>
<evidence type="ECO:0000256" key="9">
    <source>
        <dbReference type="ARBA" id="ARBA00023277"/>
    </source>
</evidence>
<proteinExistence type="inferred from homology"/>
<dbReference type="Pfam" id="PF11721">
    <property type="entry name" value="Malectin"/>
    <property type="match status" value="1"/>
</dbReference>
<comment type="subcellular location">
    <subcellularLocation>
        <location evidence="1">Endoplasmic reticulum membrane</location>
        <topology evidence="1">Single-pass type I membrane protein</topology>
    </subcellularLocation>
</comment>
<keyword evidence="8" id="KW-0325">Glycoprotein</keyword>
<dbReference type="Proteomes" id="UP000248790">
    <property type="component" value="Unassembled WGS sequence"/>
</dbReference>
<evidence type="ECO:0000256" key="5">
    <source>
        <dbReference type="ARBA" id="ARBA00022824"/>
    </source>
</evidence>
<dbReference type="SUPFAM" id="SSF49785">
    <property type="entry name" value="Galactose-binding domain-like"/>
    <property type="match status" value="1"/>
</dbReference>
<keyword evidence="9" id="KW-0119">Carbohydrate metabolism</keyword>
<dbReference type="Gene3D" id="3.20.20.80">
    <property type="entry name" value="Glycosidases"/>
    <property type="match status" value="1"/>
</dbReference>
<keyword evidence="3" id="KW-0812">Transmembrane</keyword>
<feature type="domain" description="Malectin" evidence="10">
    <location>
        <begin position="980"/>
        <end position="1121"/>
    </location>
</feature>
<evidence type="ECO:0000256" key="4">
    <source>
        <dbReference type="ARBA" id="ARBA00022729"/>
    </source>
</evidence>
<dbReference type="InterPro" id="IPR021720">
    <property type="entry name" value="Malectin_dom"/>
</dbReference>
<evidence type="ECO:0000256" key="7">
    <source>
        <dbReference type="ARBA" id="ARBA00023136"/>
    </source>
</evidence>
<evidence type="ECO:0000259" key="10">
    <source>
        <dbReference type="Pfam" id="PF11721"/>
    </source>
</evidence>
<reference evidence="12 13" key="1">
    <citation type="submission" date="2018-06" db="EMBL/GenBank/DDBJ databases">
        <title>Genomic Encyclopedia of Archaeal and Bacterial Type Strains, Phase II (KMG-II): from individual species to whole genera.</title>
        <authorList>
            <person name="Goeker M."/>
        </authorList>
    </citation>
    <scope>NUCLEOTIDE SEQUENCE [LARGE SCALE GENOMIC DNA]</scope>
    <source>
        <strain evidence="12 13">DSM 21851</strain>
    </source>
</reference>
<dbReference type="InterPro" id="IPR013783">
    <property type="entry name" value="Ig-like_fold"/>
</dbReference>
<keyword evidence="7" id="KW-0472">Membrane</keyword>
<dbReference type="GO" id="GO:0016020">
    <property type="term" value="C:membrane"/>
    <property type="evidence" value="ECO:0007669"/>
    <property type="project" value="TreeGrafter"/>
</dbReference>
<dbReference type="Gene3D" id="2.60.120.430">
    <property type="entry name" value="Galactose-binding lectin"/>
    <property type="match status" value="1"/>
</dbReference>
<keyword evidence="6" id="KW-1133">Transmembrane helix</keyword>
<dbReference type="OrthoDB" id="266054at2"/>
<dbReference type="AlphaFoldDB" id="A0A327WTX6"/>
<name>A0A327WTX6_LARAB</name>
<dbReference type="RefSeq" id="WP_111629845.1">
    <property type="nucleotide sequence ID" value="NZ_QLMC01000004.1"/>
</dbReference>
<evidence type="ECO:0000313" key="12">
    <source>
        <dbReference type="EMBL" id="RAJ96078.1"/>
    </source>
</evidence>
<comment type="caution">
    <text evidence="12">The sequence shown here is derived from an EMBL/GenBank/DDBJ whole genome shotgun (WGS) entry which is preliminary data.</text>
</comment>
<dbReference type="InterPro" id="IPR032260">
    <property type="entry name" value="DUF5060"/>
</dbReference>
<keyword evidence="13" id="KW-1185">Reference proteome</keyword>
<dbReference type="Pfam" id="PF16586">
    <property type="entry name" value="DUF5060"/>
    <property type="match status" value="1"/>
</dbReference>
<evidence type="ECO:0000256" key="8">
    <source>
        <dbReference type="ARBA" id="ARBA00023180"/>
    </source>
</evidence>
<evidence type="ECO:0000256" key="3">
    <source>
        <dbReference type="ARBA" id="ARBA00022692"/>
    </source>
</evidence>
<evidence type="ECO:0000256" key="6">
    <source>
        <dbReference type="ARBA" id="ARBA00022989"/>
    </source>
</evidence>
<accession>A0A327WTX6</accession>
<gene>
    <name evidence="12" type="ORF">LX87_03828</name>
</gene>
<evidence type="ECO:0000256" key="1">
    <source>
        <dbReference type="ARBA" id="ARBA00004115"/>
    </source>
</evidence>
<dbReference type="PANTHER" id="PTHR13460:SF0">
    <property type="entry name" value="MALECTIN"/>
    <property type="match status" value="1"/>
</dbReference>
<protein>
    <submittedName>
        <fullName evidence="12">Putative secreted protein (Por secretion system target)</fullName>
    </submittedName>
</protein>
<dbReference type="GO" id="GO:0030246">
    <property type="term" value="F:carbohydrate binding"/>
    <property type="evidence" value="ECO:0007669"/>
    <property type="project" value="InterPro"/>
</dbReference>
<feature type="domain" description="DUF5060" evidence="11">
    <location>
        <begin position="405"/>
        <end position="486"/>
    </location>
</feature>
<keyword evidence="5" id="KW-0256">Endoplasmic reticulum</keyword>
<comment type="similarity">
    <text evidence="2">Belongs to the malectin family.</text>
</comment>
<evidence type="ECO:0000313" key="13">
    <source>
        <dbReference type="Proteomes" id="UP000248790"/>
    </source>
</evidence>